<sequence>MAAGYSVDFTPDEADLPLTTEAAYIAAYIELTTPGFFSKTYTASEQKSLVQVDKIRWQVTGNASGIYAAMPVSTLIEALFEPYILDRNAMGFFFGSIGPISENI</sequence>
<dbReference type="STRING" id="361041.VW35_00830"/>
<dbReference type="EMBL" id="LAJG01000005">
    <property type="protein sequence ID" value="KKB80786.1"/>
    <property type="molecule type" value="Genomic_DNA"/>
</dbReference>
<protein>
    <submittedName>
        <fullName evidence="1">Uncharacterized protein</fullName>
    </submittedName>
</protein>
<dbReference type="AlphaFoldDB" id="A0A0F5LEH2"/>
<keyword evidence="2" id="KW-1185">Reference proteome</keyword>
<evidence type="ECO:0000313" key="2">
    <source>
        <dbReference type="Proteomes" id="UP000033514"/>
    </source>
</evidence>
<dbReference type="PATRIC" id="fig|361041.3.peg.3549"/>
<dbReference type="Proteomes" id="UP000033514">
    <property type="component" value="Unassembled WGS sequence"/>
</dbReference>
<reference evidence="1 2" key="1">
    <citation type="submission" date="2015-03" db="EMBL/GenBank/DDBJ databases">
        <authorList>
            <person name="Hassan Y.I."/>
            <person name="Lepp D."/>
            <person name="Zhou T."/>
        </authorList>
    </citation>
    <scope>NUCLEOTIDE SEQUENCE [LARGE SCALE GENOMIC DNA]</scope>
    <source>
        <strain evidence="1 2">GH2-10</strain>
    </source>
</reference>
<proteinExistence type="predicted"/>
<organism evidence="1 2">
    <name type="scientific">Devosia soli</name>
    <dbReference type="NCBI Taxonomy" id="361041"/>
    <lineage>
        <taxon>Bacteria</taxon>
        <taxon>Pseudomonadati</taxon>
        <taxon>Pseudomonadota</taxon>
        <taxon>Alphaproteobacteria</taxon>
        <taxon>Hyphomicrobiales</taxon>
        <taxon>Devosiaceae</taxon>
        <taxon>Devosia</taxon>
    </lineage>
</organism>
<evidence type="ECO:0000313" key="1">
    <source>
        <dbReference type="EMBL" id="KKB80786.1"/>
    </source>
</evidence>
<name>A0A0F5LEH2_9HYPH</name>
<gene>
    <name evidence="1" type="ORF">VW35_00830</name>
</gene>
<accession>A0A0F5LEH2</accession>
<comment type="caution">
    <text evidence="1">The sequence shown here is derived from an EMBL/GenBank/DDBJ whole genome shotgun (WGS) entry which is preliminary data.</text>
</comment>